<evidence type="ECO:0000256" key="3">
    <source>
        <dbReference type="SAM" id="MobiDB-lite"/>
    </source>
</evidence>
<reference evidence="4 5" key="1">
    <citation type="submission" date="2016-07" db="EMBL/GenBank/DDBJ databases">
        <authorList>
            <person name="Townsley L."/>
            <person name="Shank E.A."/>
        </authorList>
    </citation>
    <scope>NUCLEOTIDE SEQUENCE [LARGE SCALE GENOMIC DNA]</scope>
    <source>
        <strain evidence="4 5">CH01</strain>
    </source>
</reference>
<dbReference type="NCBIfam" id="NF006905">
    <property type="entry name" value="PRK09399.1"/>
    <property type="match status" value="1"/>
</dbReference>
<feature type="compositionally biased region" description="Basic residues" evidence="3">
    <location>
        <begin position="29"/>
        <end position="47"/>
    </location>
</feature>
<comment type="similarity">
    <text evidence="2">Belongs to the SspP family.</text>
</comment>
<dbReference type="Pfam" id="PF08179">
    <property type="entry name" value="SspP"/>
    <property type="match status" value="1"/>
</dbReference>
<dbReference type="Proteomes" id="UP000094580">
    <property type="component" value="Unassembled WGS sequence"/>
</dbReference>
<accession>A0ABX2ZUP9</accession>
<evidence type="ECO:0000313" key="5">
    <source>
        <dbReference type="Proteomes" id="UP000094580"/>
    </source>
</evidence>
<comment type="induction">
    <text evidence="2">Expressed only in the forespore compartment of sporulating cells.</text>
</comment>
<keyword evidence="1 2" id="KW-0749">Sporulation</keyword>
<name>A0ABX2ZUP9_9BACI</name>
<evidence type="ECO:0000313" key="4">
    <source>
        <dbReference type="EMBL" id="ODG93283.1"/>
    </source>
</evidence>
<sequence>MTRMTNKSSKRNSPIDHESGQPKPLSGSHKVKNQNHTRQKKHSHHDM</sequence>
<dbReference type="EMBL" id="MDKC01000002">
    <property type="protein sequence ID" value="ODG93283.1"/>
    <property type="molecule type" value="Genomic_DNA"/>
</dbReference>
<keyword evidence="5" id="KW-1185">Reference proteome</keyword>
<comment type="subcellular location">
    <subcellularLocation>
        <location evidence="2">Spore core</location>
    </subcellularLocation>
</comment>
<comment type="caution">
    <text evidence="4">The sequence shown here is derived from an EMBL/GenBank/DDBJ whole genome shotgun (WGS) entry which is preliminary data.</text>
</comment>
<dbReference type="InterPro" id="IPR012614">
    <property type="entry name" value="SASP_SspP"/>
</dbReference>
<gene>
    <name evidence="2" type="primary">sspP</name>
    <name evidence="4" type="ORF">BED47_03065</name>
</gene>
<dbReference type="HAMAP" id="MF_00666">
    <property type="entry name" value="SspP"/>
    <property type="match status" value="1"/>
</dbReference>
<protein>
    <recommendedName>
        <fullName evidence="2">Small, acid-soluble spore protein P</fullName>
        <shortName evidence="2">SASP P</shortName>
    </recommendedName>
</protein>
<proteinExistence type="evidence at transcript level"/>
<organism evidence="4 5">
    <name type="scientific">Gottfriedia luciferensis</name>
    <dbReference type="NCBI Taxonomy" id="178774"/>
    <lineage>
        <taxon>Bacteria</taxon>
        <taxon>Bacillati</taxon>
        <taxon>Bacillota</taxon>
        <taxon>Bacilli</taxon>
        <taxon>Bacillales</taxon>
        <taxon>Bacillaceae</taxon>
        <taxon>Gottfriedia</taxon>
    </lineage>
</organism>
<evidence type="ECO:0000256" key="2">
    <source>
        <dbReference type="HAMAP-Rule" id="MF_00666"/>
    </source>
</evidence>
<feature type="region of interest" description="Disordered" evidence="3">
    <location>
        <begin position="1"/>
        <end position="47"/>
    </location>
</feature>
<evidence type="ECO:0000256" key="1">
    <source>
        <dbReference type="ARBA" id="ARBA00022969"/>
    </source>
</evidence>